<evidence type="ECO:0000256" key="8">
    <source>
        <dbReference type="SAM" id="SignalP"/>
    </source>
</evidence>
<feature type="compositionally biased region" description="Acidic residues" evidence="7">
    <location>
        <begin position="225"/>
        <end position="250"/>
    </location>
</feature>
<dbReference type="Pfam" id="PF26569">
    <property type="entry name" value="EIF3CL_C"/>
    <property type="match status" value="1"/>
</dbReference>
<dbReference type="GO" id="GO:0003723">
    <property type="term" value="F:RNA binding"/>
    <property type="evidence" value="ECO:0007669"/>
    <property type="project" value="InterPro"/>
</dbReference>
<feature type="region of interest" description="Disordered" evidence="7">
    <location>
        <begin position="53"/>
        <end position="111"/>
    </location>
</feature>
<dbReference type="GO" id="GO:0003743">
    <property type="term" value="F:translation initiation factor activity"/>
    <property type="evidence" value="ECO:0007669"/>
    <property type="project" value="UniProtKB-UniRule"/>
</dbReference>
<feature type="domain" description="PCI" evidence="9">
    <location>
        <begin position="671"/>
        <end position="842"/>
    </location>
</feature>
<dbReference type="GO" id="GO:0033290">
    <property type="term" value="C:eukaryotic 48S preinitiation complex"/>
    <property type="evidence" value="ECO:0007669"/>
    <property type="project" value="UniProtKB-UniRule"/>
</dbReference>
<keyword evidence="4 6" id="KW-0648">Protein biosynthesis</keyword>
<dbReference type="HAMAP" id="MF_03002">
    <property type="entry name" value="eIF3c"/>
    <property type="match status" value="1"/>
</dbReference>
<reference evidence="10" key="1">
    <citation type="submission" date="2020-05" db="EMBL/GenBank/DDBJ databases">
        <title>WGS assembly of Panicum virgatum.</title>
        <authorList>
            <person name="Lovell J.T."/>
            <person name="Jenkins J."/>
            <person name="Shu S."/>
            <person name="Juenger T.E."/>
            <person name="Schmutz J."/>
        </authorList>
    </citation>
    <scope>NUCLEOTIDE SEQUENCE</scope>
    <source>
        <strain evidence="10">AP13</strain>
    </source>
</reference>
<evidence type="ECO:0000256" key="4">
    <source>
        <dbReference type="ARBA" id="ARBA00022917"/>
    </source>
</evidence>
<evidence type="ECO:0000256" key="2">
    <source>
        <dbReference type="ARBA" id="ARBA00022540"/>
    </source>
</evidence>
<dbReference type="InterPro" id="IPR000717">
    <property type="entry name" value="PCI_dom"/>
</dbReference>
<dbReference type="PANTHER" id="PTHR13937:SF0">
    <property type="entry name" value="EUKARYOTIC TRANSLATION INITIATION FACTOR 3 SUBUNIT C-RELATED"/>
    <property type="match status" value="1"/>
</dbReference>
<dbReference type="Pfam" id="PF05470">
    <property type="entry name" value="eIF-3c_N"/>
    <property type="match status" value="1"/>
</dbReference>
<sequence length="976" mass="110752">MQASRFWGQVLAFSIAMTSAWRHLCCVHTAVVGTSFHRCHWLQYLLLGSSQLQGDSESEEEEEEVESEQGSDSEDDVNRGTGGRGIQNRYLKTQEDDSDESDSGHRVIRSLKDKRNEEMRSIVDQMRNAMKINDWVSLQESFEKLNKHLEKVVRVNESTEIPKMYIKALVLLEDFLAEALANKEAKKKMSSSNSRAFNAMKQKLKKNNKQYEEQIQKCREHPESFEDEAADVKDEDDNDDDVDSDGEIEDPEKIDTSESEVDAEDGDEDDNNGWIRKLNKKDKMMDKQFFKDPSEITWDIVDKKLKEIVASRGKKGTGRIERVEQLTFLTRVAKTPAQKLEILFHVISAQFDVNPSLLGHMPVNVWKKCVNNMLLVLDILQQYPNIVVDTSLEPDEKETQKGADFNGTIHVTGDLVAFLERLDTEFFKTLQCSDPYTKDYVQRLREEPLFLVVAQNVQDYLERVGNLKAAAKVALRRVELVYYKPQEVYDSMRKLAEQPEDSVEEGDAETVDEHLAMDGNRGPPPFVVIPEVVPRKPTFPESGKALMDGLMSLIYKYGDERTKARAMLCDIYHHAISDEFSVARDLLLMSHLQDGVQLMDISSQILFNRVMAQLGLCAFRAGLINEAHGCLTELYSTGRVKELLAQGVQQSRYHEKTPEQERLERRRQMPYHMHINLELLEATHLICAMLIEVPNMAASTYDKRRPMSKTFRRLLEVSERQTFVGPPENVRDHVMAATRALNKGDHQKAFSVISSLEIWKLLRNREHALEMLKLKIKEEALRTYLFSYSSCYESLSLNQLTTMFDLSEQHAHSIVSKMMMHEELHASWDQPTKCIVFHSVDQTRLQGLLFQMADKLSVLVESNERAYEARTGGTLEGVPPRRRGDGQDSSNLGKWQDNFVSSQGRQGGGNRSGYAGRGGGGQGGGYQRDRGNQGSRGGYSGGSRFQDGRGRNQSGSSARGGDSGARMVSLNRAGRV</sequence>
<feature type="region of interest" description="Disordered" evidence="7">
    <location>
        <begin position="219"/>
        <end position="274"/>
    </location>
</feature>
<feature type="compositionally biased region" description="Low complexity" evidence="7">
    <location>
        <begin position="954"/>
        <end position="966"/>
    </location>
</feature>
<comment type="subcellular location">
    <subcellularLocation>
        <location evidence="6">Cytoplasm</location>
    </subcellularLocation>
</comment>
<comment type="subunit">
    <text evidence="6">Component of the eukaryotic translation initiation factor 3 (eIF-3) complex.</text>
</comment>
<feature type="compositionally biased region" description="Acidic residues" evidence="7">
    <location>
        <begin position="257"/>
        <end position="271"/>
    </location>
</feature>
<proteinExistence type="inferred from homology"/>
<dbReference type="InterPro" id="IPR008905">
    <property type="entry name" value="EIF3C_N_dom"/>
</dbReference>
<dbReference type="PROSITE" id="PS50250">
    <property type="entry name" value="PCI"/>
    <property type="match status" value="1"/>
</dbReference>
<keyword evidence="2 6" id="KW-0396">Initiation factor</keyword>
<protein>
    <recommendedName>
        <fullName evidence="6">Eukaryotic translation initiation factor 3 subunit C</fullName>
        <shortName evidence="6">eIF3c</shortName>
    </recommendedName>
    <alternativeName>
        <fullName evidence="6">Eukaryotic translation initiation factor 3 subunit 8</fullName>
    </alternativeName>
    <alternativeName>
        <fullName evidence="6">eIF3 p110</fullName>
    </alternativeName>
</protein>
<feature type="compositionally biased region" description="Polar residues" evidence="7">
    <location>
        <begin position="887"/>
        <end position="901"/>
    </location>
</feature>
<feature type="chain" id="PRO_5035717958" description="Eukaryotic translation initiation factor 3 subunit C" evidence="8">
    <location>
        <begin position="21"/>
        <end position="976"/>
    </location>
</feature>
<comment type="function">
    <text evidence="6">Component of the eukaryotic translation initiation factor 3 (eIF-3) complex, which is involved in protein synthesis of a specialized repertoire of mRNAs and, together with other initiation factors, stimulates binding of mRNA and methionyl-tRNAi to the 40S ribosome. The eIF-3 complex specifically targets and initiates translation of a subset of mRNAs involved in cell proliferation.</text>
</comment>
<comment type="similarity">
    <text evidence="6">Belongs to the eIF-3 subunit C family.</text>
</comment>
<dbReference type="FunFam" id="1.10.10.10:FF:000461">
    <property type="entry name" value="Eukaryotic translation initiation factor 3 subunit C"/>
    <property type="match status" value="1"/>
</dbReference>
<evidence type="ECO:0000256" key="5">
    <source>
        <dbReference type="ARBA" id="ARBA00057041"/>
    </source>
</evidence>
<evidence type="ECO:0000313" key="11">
    <source>
        <dbReference type="Proteomes" id="UP000823388"/>
    </source>
</evidence>
<evidence type="ECO:0000256" key="7">
    <source>
        <dbReference type="SAM" id="MobiDB-lite"/>
    </source>
</evidence>
<keyword evidence="8" id="KW-0732">Signal</keyword>
<evidence type="ECO:0000259" key="9">
    <source>
        <dbReference type="PROSITE" id="PS50250"/>
    </source>
</evidence>
<dbReference type="Proteomes" id="UP000823388">
    <property type="component" value="Chromosome 1N"/>
</dbReference>
<dbReference type="EMBL" id="CM029038">
    <property type="protein sequence ID" value="KAG2653493.1"/>
    <property type="molecule type" value="Genomic_DNA"/>
</dbReference>
<feature type="region of interest" description="Disordered" evidence="7">
    <location>
        <begin position="868"/>
        <end position="976"/>
    </location>
</feature>
<accession>A0A8T0X841</accession>
<dbReference type="InterPro" id="IPR058999">
    <property type="entry name" value="EIF3CL_C"/>
</dbReference>
<evidence type="ECO:0000256" key="6">
    <source>
        <dbReference type="HAMAP-Rule" id="MF_03002"/>
    </source>
</evidence>
<dbReference type="GO" id="GO:0016282">
    <property type="term" value="C:eukaryotic 43S preinitiation complex"/>
    <property type="evidence" value="ECO:0007669"/>
    <property type="project" value="UniProtKB-UniRule"/>
</dbReference>
<evidence type="ECO:0000256" key="3">
    <source>
        <dbReference type="ARBA" id="ARBA00022553"/>
    </source>
</evidence>
<comment type="function">
    <text evidence="5">Component of the eukaryotic translation initiation factor 3 (eIF-3) complex, which is required for several steps in the initiation of protein synthesis. The eIF-3 complex associates with the 40S ribosome and facilitates the recruitment of eIF-1, eIF-1A, eIF-2:GTP:methionyl-tRNAi and eIF-5 to form the 43S pre-initiation complex (43S PIC). The eIF-3 complex stimulates mRNA recruitment to the 43S PIC and scanning of the mRNA for AUG recognition. The eIF-3 complex is also required for disassembly and recycling of post-termination ribosomal complexes and subsequently prevents premature joining of the 40S and 60S ribosomal subunits prior to initiation. The eIF-3 complex specifically targets and initiates translation of a subset of mRNAs involved in cell proliferation, including cell cycling, differentiation and apoptosis, and uses different modes of RNA stem-loop binding to exert either translational activation or repression.</text>
</comment>
<dbReference type="InterPro" id="IPR027516">
    <property type="entry name" value="EIF3C"/>
</dbReference>
<dbReference type="InterPro" id="IPR036388">
    <property type="entry name" value="WH-like_DNA-bd_sf"/>
</dbReference>
<dbReference type="SUPFAM" id="SSF46785">
    <property type="entry name" value="Winged helix' DNA-binding domain"/>
    <property type="match status" value="1"/>
</dbReference>
<evidence type="ECO:0000256" key="1">
    <source>
        <dbReference type="ARBA" id="ARBA00022490"/>
    </source>
</evidence>
<dbReference type="AlphaFoldDB" id="A0A8T0X841"/>
<organism evidence="10 11">
    <name type="scientific">Panicum virgatum</name>
    <name type="common">Blackwell switchgrass</name>
    <dbReference type="NCBI Taxonomy" id="38727"/>
    <lineage>
        <taxon>Eukaryota</taxon>
        <taxon>Viridiplantae</taxon>
        <taxon>Streptophyta</taxon>
        <taxon>Embryophyta</taxon>
        <taxon>Tracheophyta</taxon>
        <taxon>Spermatophyta</taxon>
        <taxon>Magnoliopsida</taxon>
        <taxon>Liliopsida</taxon>
        <taxon>Poales</taxon>
        <taxon>Poaceae</taxon>
        <taxon>PACMAD clade</taxon>
        <taxon>Panicoideae</taxon>
        <taxon>Panicodae</taxon>
        <taxon>Paniceae</taxon>
        <taxon>Panicinae</taxon>
        <taxon>Panicum</taxon>
        <taxon>Panicum sect. Hiantes</taxon>
    </lineage>
</organism>
<dbReference type="GO" id="GO:0005852">
    <property type="term" value="C:eukaryotic translation initiation factor 3 complex"/>
    <property type="evidence" value="ECO:0007669"/>
    <property type="project" value="UniProtKB-UniRule"/>
</dbReference>
<feature type="compositionally biased region" description="Basic and acidic residues" evidence="7">
    <location>
        <begin position="102"/>
        <end position="111"/>
    </location>
</feature>
<feature type="signal peptide" evidence="8">
    <location>
        <begin position="1"/>
        <end position="20"/>
    </location>
</feature>
<dbReference type="InterPro" id="IPR036390">
    <property type="entry name" value="WH_DNA-bd_sf"/>
</dbReference>
<evidence type="ECO:0000313" key="10">
    <source>
        <dbReference type="EMBL" id="KAG2653493.1"/>
    </source>
</evidence>
<dbReference type="PANTHER" id="PTHR13937">
    <property type="entry name" value="EUKARYOTIC TRANSLATION INITATION FACTOR 3, SUBUNIT 8 EIF3S8 -RELATED"/>
    <property type="match status" value="1"/>
</dbReference>
<dbReference type="Gene3D" id="1.10.10.10">
    <property type="entry name" value="Winged helix-like DNA-binding domain superfamily/Winged helix DNA-binding domain"/>
    <property type="match status" value="1"/>
</dbReference>
<feature type="compositionally biased region" description="Acidic residues" evidence="7">
    <location>
        <begin position="56"/>
        <end position="75"/>
    </location>
</feature>
<dbReference type="Pfam" id="PF01399">
    <property type="entry name" value="PCI"/>
    <property type="match status" value="1"/>
</dbReference>
<comment type="caution">
    <text evidence="10">The sequence shown here is derived from an EMBL/GenBank/DDBJ whole genome shotgun (WGS) entry which is preliminary data.</text>
</comment>
<dbReference type="SMART" id="SM00088">
    <property type="entry name" value="PINT"/>
    <property type="match status" value="1"/>
</dbReference>
<keyword evidence="1 6" id="KW-0963">Cytoplasm</keyword>
<name>A0A8T0X841_PANVG</name>
<feature type="compositionally biased region" description="Gly residues" evidence="7">
    <location>
        <begin position="905"/>
        <end position="926"/>
    </location>
</feature>
<keyword evidence="3" id="KW-0597">Phosphoprotein</keyword>
<dbReference type="GO" id="GO:0001732">
    <property type="term" value="P:formation of cytoplasmic translation initiation complex"/>
    <property type="evidence" value="ECO:0007669"/>
    <property type="project" value="UniProtKB-UniRule"/>
</dbReference>
<dbReference type="GO" id="GO:0031369">
    <property type="term" value="F:translation initiation factor binding"/>
    <property type="evidence" value="ECO:0007669"/>
    <property type="project" value="InterPro"/>
</dbReference>
<keyword evidence="11" id="KW-1185">Reference proteome</keyword>
<gene>
    <name evidence="10" type="ORF">PVAP13_1NG459400</name>
</gene>